<dbReference type="Gene3D" id="3.30.559.30">
    <property type="entry name" value="Nonribosomal peptide synthetase, condensation domain"/>
    <property type="match status" value="2"/>
</dbReference>
<dbReference type="PANTHER" id="PTHR45527">
    <property type="entry name" value="NONRIBOSOMAL PEPTIDE SYNTHETASE"/>
    <property type="match status" value="1"/>
</dbReference>
<dbReference type="PROSITE" id="PS00455">
    <property type="entry name" value="AMP_BINDING"/>
    <property type="match status" value="2"/>
</dbReference>
<dbReference type="Gene3D" id="3.40.50.12780">
    <property type="entry name" value="N-terminal domain of ligase-like"/>
    <property type="match status" value="2"/>
</dbReference>
<dbReference type="PANTHER" id="PTHR45527:SF1">
    <property type="entry name" value="FATTY ACID SYNTHASE"/>
    <property type="match status" value="1"/>
</dbReference>
<accession>A0AAD4GW92</accession>
<dbReference type="GO" id="GO:0016874">
    <property type="term" value="F:ligase activity"/>
    <property type="evidence" value="ECO:0007669"/>
    <property type="project" value="UniProtKB-KW"/>
</dbReference>
<dbReference type="GO" id="GO:0044550">
    <property type="term" value="P:secondary metabolite biosynthetic process"/>
    <property type="evidence" value="ECO:0007669"/>
    <property type="project" value="TreeGrafter"/>
</dbReference>
<evidence type="ECO:0000256" key="4">
    <source>
        <dbReference type="ARBA" id="ARBA00029454"/>
    </source>
</evidence>
<keyword evidence="3" id="KW-0436">Ligase</keyword>
<dbReference type="Pfam" id="PF00501">
    <property type="entry name" value="AMP-binding"/>
    <property type="match status" value="2"/>
</dbReference>
<dbReference type="GO" id="GO:0005737">
    <property type="term" value="C:cytoplasm"/>
    <property type="evidence" value="ECO:0007669"/>
    <property type="project" value="TreeGrafter"/>
</dbReference>
<dbReference type="EMBL" id="VCAU01000018">
    <property type="protein sequence ID" value="KAF9891445.1"/>
    <property type="molecule type" value="Genomic_DNA"/>
</dbReference>
<reference evidence="6" key="1">
    <citation type="journal article" date="2019" name="Beilstein J. Org. Chem.">
        <title>Nanangenines: drimane sesquiterpenoids as the dominant metabolite cohort of a novel Australian fungus, Aspergillus nanangensis.</title>
        <authorList>
            <person name="Lacey H.J."/>
            <person name="Gilchrist C.L.M."/>
            <person name="Crombie A."/>
            <person name="Kalaitzis J.A."/>
            <person name="Vuong D."/>
            <person name="Rutledge P.J."/>
            <person name="Turner P."/>
            <person name="Pitt J.I."/>
            <person name="Lacey E."/>
            <person name="Chooi Y.H."/>
            <person name="Piggott A.M."/>
        </authorList>
    </citation>
    <scope>NUCLEOTIDE SEQUENCE</scope>
    <source>
        <strain evidence="6">MST-FP2251</strain>
    </source>
</reference>
<keyword evidence="7" id="KW-1185">Reference proteome</keyword>
<name>A0AAD4GW92_ASPNN</name>
<dbReference type="InterPro" id="IPR042099">
    <property type="entry name" value="ANL_N_sf"/>
</dbReference>
<dbReference type="GO" id="GO:0031177">
    <property type="term" value="F:phosphopantetheine binding"/>
    <property type="evidence" value="ECO:0007669"/>
    <property type="project" value="TreeGrafter"/>
</dbReference>
<keyword evidence="2" id="KW-0597">Phosphoprotein</keyword>
<dbReference type="SUPFAM" id="SSF56801">
    <property type="entry name" value="Acetyl-CoA synthetase-like"/>
    <property type="match status" value="2"/>
</dbReference>
<evidence type="ECO:0000256" key="3">
    <source>
        <dbReference type="ARBA" id="ARBA00022598"/>
    </source>
</evidence>
<dbReference type="Proteomes" id="UP001194746">
    <property type="component" value="Unassembled WGS sequence"/>
</dbReference>
<dbReference type="Gene3D" id="3.30.559.10">
    <property type="entry name" value="Chloramphenicol acetyltransferase-like domain"/>
    <property type="match status" value="2"/>
</dbReference>
<keyword evidence="1" id="KW-0596">Phosphopantetheine</keyword>
<dbReference type="InterPro" id="IPR009081">
    <property type="entry name" value="PP-bd_ACP"/>
</dbReference>
<dbReference type="PROSITE" id="PS50075">
    <property type="entry name" value="CARRIER"/>
    <property type="match status" value="1"/>
</dbReference>
<dbReference type="InterPro" id="IPR036736">
    <property type="entry name" value="ACP-like_sf"/>
</dbReference>
<evidence type="ECO:0000313" key="7">
    <source>
        <dbReference type="Proteomes" id="UP001194746"/>
    </source>
</evidence>
<dbReference type="GO" id="GO:0043041">
    <property type="term" value="P:amino acid activation for nonribosomal peptide biosynthetic process"/>
    <property type="evidence" value="ECO:0007669"/>
    <property type="project" value="TreeGrafter"/>
</dbReference>
<protein>
    <recommendedName>
        <fullName evidence="5">Carrier domain-containing protein</fullName>
    </recommendedName>
</protein>
<dbReference type="Pfam" id="PF00668">
    <property type="entry name" value="Condensation"/>
    <property type="match status" value="2"/>
</dbReference>
<dbReference type="InterPro" id="IPR023213">
    <property type="entry name" value="CAT-like_dom_sf"/>
</dbReference>
<dbReference type="InterPro" id="IPR000873">
    <property type="entry name" value="AMP-dep_synth/lig_dom"/>
</dbReference>
<proteinExistence type="inferred from homology"/>
<organism evidence="6 7">
    <name type="scientific">Aspergillus nanangensis</name>
    <dbReference type="NCBI Taxonomy" id="2582783"/>
    <lineage>
        <taxon>Eukaryota</taxon>
        <taxon>Fungi</taxon>
        <taxon>Dikarya</taxon>
        <taxon>Ascomycota</taxon>
        <taxon>Pezizomycotina</taxon>
        <taxon>Eurotiomycetes</taxon>
        <taxon>Eurotiomycetidae</taxon>
        <taxon>Eurotiales</taxon>
        <taxon>Aspergillaceae</taxon>
        <taxon>Aspergillus</taxon>
        <taxon>Aspergillus subgen. Circumdati</taxon>
    </lineage>
</organism>
<gene>
    <name evidence="6" type="ORF">FE257_003911</name>
</gene>
<dbReference type="Pfam" id="PF00550">
    <property type="entry name" value="PP-binding"/>
    <property type="match status" value="1"/>
</dbReference>
<comment type="similarity">
    <text evidence="4">Belongs to the NRP synthetase family.</text>
</comment>
<dbReference type="Gene3D" id="1.10.1200.10">
    <property type="entry name" value="ACP-like"/>
    <property type="match status" value="2"/>
</dbReference>
<dbReference type="InterPro" id="IPR001242">
    <property type="entry name" value="Condensation_dom"/>
</dbReference>
<reference evidence="6" key="2">
    <citation type="submission" date="2020-02" db="EMBL/GenBank/DDBJ databases">
        <authorList>
            <person name="Gilchrist C.L.M."/>
            <person name="Chooi Y.-H."/>
        </authorList>
    </citation>
    <scope>NUCLEOTIDE SEQUENCE</scope>
    <source>
        <strain evidence="6">MST-FP2251</strain>
    </source>
</reference>
<sequence>MDLMLEDPVLLLFNHSVLRYPQQVAVEDGPLQSLTYKQLDEESTILREHLSDIGVQPGDIIPIITTSCIQMVIGILGILKAGAAYVPVDREQCSPLQIEYIMQSSKAKLVLYTGIELTTRGRKSILLPLSRPAPNGDKIQLRCSRKNDVMAIVFTSGTTSKPKGVKIRSSSVARFVCSPQFNYDITAKDRVLLVLSVGFDACLGTLFNTLCNGGTVVLATSRSLQKRARECTVIVATPSIMTAMGEPAIAEYPHLSRIVLGGETPSQMLLNSWANLQVPMWIAYGPTEATCAVLTGQLRRDVTSRLFHPTHFETSIPGSNIILLDSQLQEVHEFHQQGEICISGPCLSAGYLNDDACAKAAERFFQFKGRLTYRTGDLAQWTRKVNGSRILQFCGREDRVTKVRGFLVNLEQDVDHGILRACPSVRAIFSLLVNERLCTAIVGREADPNNVLTTWRKIATPYTVPDHVVLLEALPLTSNGKVDPRELSAILKSHLHAVRPSLGPSPGLEDVIFAWVGDEMQLGPEQIDVTISCVALGMHSLGAVKLSAFCRQFGYAVSAADILAESPLADLISRCRESRCLPMVPESQRPLVTQSPLSTLQQKLALETKLHPDLNYVQHLSHYHTRDIARIKSAWQSVVREEPLFRTVFRETEHQHTMQEVLPTARLYWDEAVIASTQEVEQKLSTARSQTGLGSRFLALQLDGPDRPDSQTLLVWTTHRALLDGFSASLLFNKVDKALRGLSFLPSIEYTQVATDLHQLRESLKSEAIKLWDQQEKRFPESKGDFLIPKPTPSDVATTEEWTVGRVINIDGLKQCAQRANVTSASVLHAAWALVVSTYTNFDEVLFGIVLSGRDLPFPWALSAVGPLINQLPFRCGFERHAPVREFLQSIHRDLQSYSKFQINDGYSRMGALMTTLVVEDAGLQAAPVTIPLLKAPTTKDFTSVPLVVDFKSSGEVRLIYRTDHFARMVVRDVGDVFVNIVEALIATPDGTVQDCLDHRLPLDMKRAFGAVLVLSPNYTHNQHNFPGSPRVIVTEEILQRNVQRATGPWRPQKPNDVAYVCFTSGSTGVPKAVICLHRGMVALQSTEETRLYSGPGRRIAQFLAPGFGGCIHEVFSTLCYGGTLVLRKDDSDMLSHLNDVDSALITPSVAAEMDSSQFPNIHFVYFAGEPVTEPTVRRWGAPGRRIYNIYGSTEVTAINCQGPLHPDRPICLGGPIPTSRLYILDDRLKLLPSNTIGNIFVAGTQVSNGYINLPDQTNQEFFDDPFVGPNEKMYRMGDLGFWDHEAKLHYVSRKDRQLKIHGFRVNLDEIPPVVYAKLPAIRKAVAVVQPSGIALFVSPSDVDKDMLKRVLRTGLPPHYQPSRIHTLDEIPLTKNGKIDMKALAAVPSMAHTAPETKTHGDLATSATEETVGGVWKQLLHLEPKQRLSRSDDFFNLGGDSVAMLKLVRRLNSIFNIRISLQDLIRRPRLQDLASIVDYQQKIEQGNPPQQQDDPQCLGLTELSPPELLWVHFYTHSEVQSSFNVPWHAHLSPSVNLTRLASVLEAVLNRHRIFRSRFSRRPGHLYKREISDEPIAVRWEKTINVRDWVSRPFRLDESLFTDLYTGKRPEPARIQREYFNETMWNTPIEAGLSAFWATYFNGLSFSRRPEGQKARSHRGTSVVIPFPGSVYRQLVAKISSGHFTFQQYGLSVTAMLLQVLAGTKDIILGTAHLNHSYPENECPIGLYQEALPIRIILDDDMATCVADIIRTVATSSQSALAHAMPWHSLLSQLNIPFPSGYDEVFDCAVTFHDRHDPERTPSRIDGITPTHFWAEGAKFILLFEWHFTENGLSLRVEYDTDRVSESYLRVLKKLLLVGTESMLNTEMNSVELKKYLRLSLQNACYEVSLDVEVVNELARKHLVGAVHG</sequence>
<evidence type="ECO:0000259" key="5">
    <source>
        <dbReference type="PROSITE" id="PS50075"/>
    </source>
</evidence>
<evidence type="ECO:0000256" key="2">
    <source>
        <dbReference type="ARBA" id="ARBA00022553"/>
    </source>
</evidence>
<dbReference type="SUPFAM" id="SSF52777">
    <property type="entry name" value="CoA-dependent acyltransferases"/>
    <property type="match status" value="4"/>
</dbReference>
<dbReference type="InterPro" id="IPR020845">
    <property type="entry name" value="AMP-binding_CS"/>
</dbReference>
<dbReference type="InterPro" id="IPR045851">
    <property type="entry name" value="AMP-bd_C_sf"/>
</dbReference>
<dbReference type="SUPFAM" id="SSF47336">
    <property type="entry name" value="ACP-like"/>
    <property type="match status" value="2"/>
</dbReference>
<evidence type="ECO:0000256" key="1">
    <source>
        <dbReference type="ARBA" id="ARBA00022450"/>
    </source>
</evidence>
<feature type="domain" description="Carrier" evidence="5">
    <location>
        <begin position="1406"/>
        <end position="1481"/>
    </location>
</feature>
<evidence type="ECO:0000313" key="6">
    <source>
        <dbReference type="EMBL" id="KAF9891445.1"/>
    </source>
</evidence>
<dbReference type="Gene3D" id="3.30.300.30">
    <property type="match status" value="2"/>
</dbReference>
<comment type="caution">
    <text evidence="6">The sequence shown here is derived from an EMBL/GenBank/DDBJ whole genome shotgun (WGS) entry which is preliminary data.</text>
</comment>